<organism evidence="5">
    <name type="scientific">Darwinula stevensoni</name>
    <dbReference type="NCBI Taxonomy" id="69355"/>
    <lineage>
        <taxon>Eukaryota</taxon>
        <taxon>Metazoa</taxon>
        <taxon>Ecdysozoa</taxon>
        <taxon>Arthropoda</taxon>
        <taxon>Crustacea</taxon>
        <taxon>Oligostraca</taxon>
        <taxon>Ostracoda</taxon>
        <taxon>Podocopa</taxon>
        <taxon>Podocopida</taxon>
        <taxon>Darwinulocopina</taxon>
        <taxon>Darwinuloidea</taxon>
        <taxon>Darwinulidae</taxon>
        <taxon>Darwinula</taxon>
    </lineage>
</organism>
<dbReference type="PANTHER" id="PTHR47980">
    <property type="entry name" value="LD44762P"/>
    <property type="match status" value="1"/>
</dbReference>
<name>A0A7R9A4K1_9CRUS</name>
<accession>A0A7R9A4K1</accession>
<dbReference type="Proteomes" id="UP000677054">
    <property type="component" value="Unassembled WGS sequence"/>
</dbReference>
<protein>
    <recommendedName>
        <fullName evidence="7">Ras-related protein Rab-10</fullName>
    </recommendedName>
</protein>
<evidence type="ECO:0000256" key="2">
    <source>
        <dbReference type="ARBA" id="ARBA00022741"/>
    </source>
</evidence>
<keyword evidence="3" id="KW-0342">GTP-binding</keyword>
<keyword evidence="6" id="KW-1185">Reference proteome</keyword>
<keyword evidence="4" id="KW-0636">Prenylation</keyword>
<reference evidence="5" key="1">
    <citation type="submission" date="2020-11" db="EMBL/GenBank/DDBJ databases">
        <authorList>
            <person name="Tran Van P."/>
        </authorList>
    </citation>
    <scope>NUCLEOTIDE SEQUENCE</scope>
</reference>
<dbReference type="PROSITE" id="PS51419">
    <property type="entry name" value="RAB"/>
    <property type="match status" value="1"/>
</dbReference>
<proteinExistence type="inferred from homology"/>
<evidence type="ECO:0000256" key="1">
    <source>
        <dbReference type="ARBA" id="ARBA00006270"/>
    </source>
</evidence>
<comment type="similarity">
    <text evidence="1">Belongs to the small GTPase superfamily. Rab family.</text>
</comment>
<evidence type="ECO:0008006" key="7">
    <source>
        <dbReference type="Google" id="ProtNLM"/>
    </source>
</evidence>
<dbReference type="InterPro" id="IPR001806">
    <property type="entry name" value="Small_GTPase"/>
</dbReference>
<dbReference type="OrthoDB" id="9989112at2759"/>
<dbReference type="SUPFAM" id="SSF52540">
    <property type="entry name" value="P-loop containing nucleoside triphosphate hydrolases"/>
    <property type="match status" value="1"/>
</dbReference>
<dbReference type="SMART" id="SM00175">
    <property type="entry name" value="RAB"/>
    <property type="match status" value="1"/>
</dbReference>
<dbReference type="InterPro" id="IPR050305">
    <property type="entry name" value="Small_GTPase_Rab"/>
</dbReference>
<dbReference type="AlphaFoldDB" id="A0A7R9A4K1"/>
<keyword evidence="2" id="KW-0547">Nucleotide-binding</keyword>
<dbReference type="PROSITE" id="PS51421">
    <property type="entry name" value="RAS"/>
    <property type="match status" value="1"/>
</dbReference>
<evidence type="ECO:0000256" key="4">
    <source>
        <dbReference type="ARBA" id="ARBA00023289"/>
    </source>
</evidence>
<evidence type="ECO:0000256" key="3">
    <source>
        <dbReference type="ARBA" id="ARBA00023134"/>
    </source>
</evidence>
<keyword evidence="4" id="KW-0449">Lipoprotein</keyword>
<gene>
    <name evidence="5" type="ORF">DSTB1V02_LOCUS7249</name>
</gene>
<sequence>MGIMLVYDISNPKSFDTIRNWLRNIEKHENIDIEIIILGNNCHKEALRMVPREEGEAFARAHGVRFYETSIEENLNIDEALLDLAEAILNKTLSRERSEPQDRVRQTKENTTLCCICF</sequence>
<dbReference type="GO" id="GO:0005525">
    <property type="term" value="F:GTP binding"/>
    <property type="evidence" value="ECO:0007669"/>
    <property type="project" value="UniProtKB-KW"/>
</dbReference>
<evidence type="ECO:0000313" key="6">
    <source>
        <dbReference type="Proteomes" id="UP000677054"/>
    </source>
</evidence>
<dbReference type="Gene3D" id="3.40.50.300">
    <property type="entry name" value="P-loop containing nucleotide triphosphate hydrolases"/>
    <property type="match status" value="1"/>
</dbReference>
<dbReference type="GO" id="GO:0003924">
    <property type="term" value="F:GTPase activity"/>
    <property type="evidence" value="ECO:0007669"/>
    <property type="project" value="InterPro"/>
</dbReference>
<dbReference type="EMBL" id="LR900965">
    <property type="protein sequence ID" value="CAD7247418.1"/>
    <property type="molecule type" value="Genomic_DNA"/>
</dbReference>
<evidence type="ECO:0000313" key="5">
    <source>
        <dbReference type="EMBL" id="CAD7247418.1"/>
    </source>
</evidence>
<dbReference type="Pfam" id="PF00071">
    <property type="entry name" value="Ras"/>
    <property type="match status" value="1"/>
</dbReference>
<dbReference type="InterPro" id="IPR027417">
    <property type="entry name" value="P-loop_NTPase"/>
</dbReference>
<dbReference type="EMBL" id="CAJPEV010001448">
    <property type="protein sequence ID" value="CAG0892706.1"/>
    <property type="molecule type" value="Genomic_DNA"/>
</dbReference>